<sequence>MPLKVLPANEDDAPRAVAIEKIAYGPSPVSAVLFPGPSSSENDTRAADLAELLHNNPACRWAKVVDTDLDEDNMIAFTMWYIWETPPKDSSFSSYRGPSCNPKACELFFGGMNRMRLELMDGKAYAYLKLLHTDPKHQRRGAASLLTEWGLKEADRLGIPAFLESSDQGKALYERFGFYEADRLTVDFSPWGGPSEVSVPLMLRPVGGRETASKP</sequence>
<proteinExistence type="predicted"/>
<dbReference type="InterPro" id="IPR052523">
    <property type="entry name" value="Trichothecene_AcTrans"/>
</dbReference>
<dbReference type="PROSITE" id="PS51186">
    <property type="entry name" value="GNAT"/>
    <property type="match status" value="1"/>
</dbReference>
<dbReference type="Gene3D" id="3.40.630.30">
    <property type="match status" value="1"/>
</dbReference>
<keyword evidence="2" id="KW-0808">Transferase</keyword>
<dbReference type="Pfam" id="PF00583">
    <property type="entry name" value="Acetyltransf_1"/>
    <property type="match status" value="1"/>
</dbReference>
<protein>
    <submittedName>
        <fullName evidence="2">GCN5-related N-acetyltransferase (GNAT) domain-containing</fullName>
    </submittedName>
</protein>
<dbReference type="InterPro" id="IPR000182">
    <property type="entry name" value="GNAT_dom"/>
</dbReference>
<dbReference type="CDD" id="cd04301">
    <property type="entry name" value="NAT_SF"/>
    <property type="match status" value="1"/>
</dbReference>
<evidence type="ECO:0000259" key="1">
    <source>
        <dbReference type="PROSITE" id="PS51186"/>
    </source>
</evidence>
<evidence type="ECO:0000313" key="2">
    <source>
        <dbReference type="EMBL" id="KAF4464201.1"/>
    </source>
</evidence>
<keyword evidence="3" id="KW-1185">Reference proteome</keyword>
<dbReference type="EMBL" id="JAADYS010001228">
    <property type="protein sequence ID" value="KAF4464201.1"/>
    <property type="molecule type" value="Genomic_DNA"/>
</dbReference>
<reference evidence="2 3" key="1">
    <citation type="submission" date="2020-01" db="EMBL/GenBank/DDBJ databases">
        <title>Identification and distribution of gene clusters putatively required for synthesis of sphingolipid metabolism inhibitors in phylogenetically diverse species of the filamentous fungus Fusarium.</title>
        <authorList>
            <person name="Kim H.-S."/>
            <person name="Busman M."/>
            <person name="Brown D.W."/>
            <person name="Divon H."/>
            <person name="Uhlig S."/>
            <person name="Proctor R.H."/>
        </authorList>
    </citation>
    <scope>NUCLEOTIDE SEQUENCE [LARGE SCALE GENOMIC DNA]</scope>
    <source>
        <strain evidence="2 3">NRRL 20459</strain>
    </source>
</reference>
<dbReference type="AlphaFoldDB" id="A0A8H4L8P4"/>
<comment type="caution">
    <text evidence="2">The sequence shown here is derived from an EMBL/GenBank/DDBJ whole genome shotgun (WGS) entry which is preliminary data.</text>
</comment>
<dbReference type="PANTHER" id="PTHR42791">
    <property type="entry name" value="GNAT FAMILY ACETYLTRANSFERASE"/>
    <property type="match status" value="1"/>
</dbReference>
<accession>A0A8H4L8P4</accession>
<dbReference type="PANTHER" id="PTHR42791:SF14">
    <property type="entry name" value="N-ACETYLTRANSFERASE DOMAIN-CONTAINING PROTEIN"/>
    <property type="match status" value="1"/>
</dbReference>
<dbReference type="OrthoDB" id="410198at2759"/>
<dbReference type="Proteomes" id="UP000554235">
    <property type="component" value="Unassembled WGS sequence"/>
</dbReference>
<gene>
    <name evidence="2" type="ORF">FALBO_8981</name>
</gene>
<dbReference type="SUPFAM" id="SSF55729">
    <property type="entry name" value="Acyl-CoA N-acyltransferases (Nat)"/>
    <property type="match status" value="1"/>
</dbReference>
<dbReference type="GO" id="GO:0016747">
    <property type="term" value="F:acyltransferase activity, transferring groups other than amino-acyl groups"/>
    <property type="evidence" value="ECO:0007669"/>
    <property type="project" value="InterPro"/>
</dbReference>
<organism evidence="2 3">
    <name type="scientific">Fusarium albosuccineum</name>
    <dbReference type="NCBI Taxonomy" id="1237068"/>
    <lineage>
        <taxon>Eukaryota</taxon>
        <taxon>Fungi</taxon>
        <taxon>Dikarya</taxon>
        <taxon>Ascomycota</taxon>
        <taxon>Pezizomycotina</taxon>
        <taxon>Sordariomycetes</taxon>
        <taxon>Hypocreomycetidae</taxon>
        <taxon>Hypocreales</taxon>
        <taxon>Nectriaceae</taxon>
        <taxon>Fusarium</taxon>
        <taxon>Fusarium decemcellulare species complex</taxon>
    </lineage>
</organism>
<dbReference type="InterPro" id="IPR016181">
    <property type="entry name" value="Acyl_CoA_acyltransferase"/>
</dbReference>
<name>A0A8H4L8P4_9HYPO</name>
<feature type="domain" description="N-acetyltransferase" evidence="1">
    <location>
        <begin position="3"/>
        <end position="204"/>
    </location>
</feature>
<evidence type="ECO:0000313" key="3">
    <source>
        <dbReference type="Proteomes" id="UP000554235"/>
    </source>
</evidence>